<dbReference type="GO" id="GO:1904680">
    <property type="term" value="F:peptide transmembrane transporter activity"/>
    <property type="evidence" value="ECO:0007669"/>
    <property type="project" value="TreeGrafter"/>
</dbReference>
<evidence type="ECO:0000259" key="2">
    <source>
        <dbReference type="Pfam" id="PF00496"/>
    </source>
</evidence>
<dbReference type="EMBL" id="FTNI01000018">
    <property type="protein sequence ID" value="SIR88458.1"/>
    <property type="molecule type" value="Genomic_DNA"/>
</dbReference>
<organism evidence="3 4">
    <name type="scientific">Microbispora rosea</name>
    <dbReference type="NCBI Taxonomy" id="58117"/>
    <lineage>
        <taxon>Bacteria</taxon>
        <taxon>Bacillati</taxon>
        <taxon>Actinomycetota</taxon>
        <taxon>Actinomycetes</taxon>
        <taxon>Streptosporangiales</taxon>
        <taxon>Streptosporangiaceae</taxon>
        <taxon>Microbispora</taxon>
    </lineage>
</organism>
<dbReference type="InterPro" id="IPR039424">
    <property type="entry name" value="SBP_5"/>
</dbReference>
<dbReference type="GO" id="GO:0015833">
    <property type="term" value="P:peptide transport"/>
    <property type="evidence" value="ECO:0007669"/>
    <property type="project" value="TreeGrafter"/>
</dbReference>
<dbReference type="InterPro" id="IPR000914">
    <property type="entry name" value="SBP_5_dom"/>
</dbReference>
<keyword evidence="4" id="KW-1185">Reference proteome</keyword>
<dbReference type="Pfam" id="PF00496">
    <property type="entry name" value="SBP_bac_5"/>
    <property type="match status" value="1"/>
</dbReference>
<dbReference type="PANTHER" id="PTHR30290:SF38">
    <property type="entry name" value="D,D-DIPEPTIDE-BINDING PERIPLASMIC PROTEIN DDPA-RELATED"/>
    <property type="match status" value="1"/>
</dbReference>
<sequence length="532" mass="58011">MTFNPGPDFSRRSFLRRAGLLGFSVVGVGAAGSLLSACGPTTTSAAGGGAAAALKAGGVLKAALTGEPDSLDPAVSSVYTGAQVYDGIFSKLVDLGPDGSVIPRLATKWTAQDDKTWAFDLADNVYFHNGEKFSATDVKYTFERILDPKTASAYAPLYTPIDSIEVVSPTQVIFHLKSSFGPFLTNLANNGEIVNQKAIESKDPARNPVGTGPFQFVEWVQGDHITLKKWDKYFRSGRPYLDEIDFRFLLVDQSRIDALSAGEINWADAVPLQQLPTLSKDPRFTYKTSPVAGIPDFLAMNVAKAPFDKKEVRQAIAWAIDRKVIKDIAYFGSGEAGVQEVPSGSPWYDGVDPFAAGPNLDKAKQLLAAAGYPNGLTIRYLGLPQYPELLKTGEIVAEALKKIGITMQIEQVDVSVWFDRYSKGDYEITSAYQERTIDPDNFYSLVVRTGGSINSMKYSNPALDKLIDRAAASTDMAERKKLYTQIRAIVQEDCPLIFVHYETLNYLMQKNVGGSVVNPTLELNLEDVAFTG</sequence>
<dbReference type="InterPro" id="IPR006311">
    <property type="entry name" value="TAT_signal"/>
</dbReference>
<proteinExistence type="predicted"/>
<feature type="domain" description="Solute-binding protein family 5" evidence="2">
    <location>
        <begin position="101"/>
        <end position="451"/>
    </location>
</feature>
<dbReference type="STRING" id="58117.SAMN05421833_11882"/>
<dbReference type="GO" id="GO:0043190">
    <property type="term" value="C:ATP-binding cassette (ABC) transporter complex"/>
    <property type="evidence" value="ECO:0007669"/>
    <property type="project" value="InterPro"/>
</dbReference>
<gene>
    <name evidence="3" type="ORF">SAMN05421833_11882</name>
</gene>
<protein>
    <submittedName>
        <fullName evidence="3">Peptide/nickel transport system substrate-binding protein</fullName>
    </submittedName>
</protein>
<dbReference type="SUPFAM" id="SSF53850">
    <property type="entry name" value="Periplasmic binding protein-like II"/>
    <property type="match status" value="1"/>
</dbReference>
<reference evidence="4" key="1">
    <citation type="submission" date="2017-01" db="EMBL/GenBank/DDBJ databases">
        <authorList>
            <person name="Varghese N."/>
            <person name="Submissions S."/>
        </authorList>
    </citation>
    <scope>NUCLEOTIDE SEQUENCE [LARGE SCALE GENOMIC DNA]</scope>
    <source>
        <strain evidence="4">ATCC 12950</strain>
    </source>
</reference>
<dbReference type="Gene3D" id="3.40.190.10">
    <property type="entry name" value="Periplasmic binding protein-like II"/>
    <property type="match status" value="1"/>
</dbReference>
<keyword evidence="1" id="KW-0732">Signal</keyword>
<name>A0A1N7EKD6_9ACTN</name>
<evidence type="ECO:0000256" key="1">
    <source>
        <dbReference type="ARBA" id="ARBA00022729"/>
    </source>
</evidence>
<dbReference type="Gene3D" id="3.10.105.10">
    <property type="entry name" value="Dipeptide-binding Protein, Domain 3"/>
    <property type="match status" value="1"/>
</dbReference>
<evidence type="ECO:0000313" key="3">
    <source>
        <dbReference type="EMBL" id="SIR88458.1"/>
    </source>
</evidence>
<dbReference type="RefSeq" id="WP_076438103.1">
    <property type="nucleotide sequence ID" value="NZ_FTNI01000018.1"/>
</dbReference>
<dbReference type="AlphaFoldDB" id="A0A1N7EKD6"/>
<dbReference type="Gene3D" id="3.90.76.10">
    <property type="entry name" value="Dipeptide-binding Protein, Domain 1"/>
    <property type="match status" value="1"/>
</dbReference>
<evidence type="ECO:0000313" key="4">
    <source>
        <dbReference type="Proteomes" id="UP000186096"/>
    </source>
</evidence>
<accession>A0A1N7EKD6</accession>
<dbReference type="PROSITE" id="PS51318">
    <property type="entry name" value="TAT"/>
    <property type="match status" value="1"/>
</dbReference>
<dbReference type="OrthoDB" id="5168028at2"/>
<dbReference type="PANTHER" id="PTHR30290">
    <property type="entry name" value="PERIPLASMIC BINDING COMPONENT OF ABC TRANSPORTER"/>
    <property type="match status" value="1"/>
</dbReference>
<dbReference type="GO" id="GO:0042597">
    <property type="term" value="C:periplasmic space"/>
    <property type="evidence" value="ECO:0007669"/>
    <property type="project" value="UniProtKB-ARBA"/>
</dbReference>
<dbReference type="Proteomes" id="UP000186096">
    <property type="component" value="Unassembled WGS sequence"/>
</dbReference>
<dbReference type="InterPro" id="IPR030678">
    <property type="entry name" value="Peptide/Ni-bd"/>
</dbReference>
<dbReference type="PIRSF" id="PIRSF002741">
    <property type="entry name" value="MppA"/>
    <property type="match status" value="1"/>
</dbReference>